<sequence length="147" mass="17022">MTEGATRTVIFDMDGTLVDTRSIVHHLFEEPRNYDAFYTYGEFCPPNEAVLATAEWLHERGYETLIVTGRDGAWIGQTQRWLAKHFPRHAGLFMRPEGDRRPGHVVKEEILIQLRESGKEIVFAADDDPRIVEMWERNGINTIHVTR</sequence>
<name>A0A438AWY2_9NOCA</name>
<dbReference type="InterPro" id="IPR056782">
    <property type="entry name" value="HAD_PNKP"/>
</dbReference>
<accession>A0A438AWY2</accession>
<proteinExistence type="predicted"/>
<keyword evidence="3" id="KW-1185">Reference proteome</keyword>
<comment type="caution">
    <text evidence="2">The sequence shown here is derived from an EMBL/GenBank/DDBJ whole genome shotgun (WGS) entry which is preliminary data.</text>
</comment>
<dbReference type="OrthoDB" id="7592866at2"/>
<dbReference type="InterPro" id="IPR023214">
    <property type="entry name" value="HAD_sf"/>
</dbReference>
<evidence type="ECO:0000313" key="2">
    <source>
        <dbReference type="EMBL" id="RVW03197.1"/>
    </source>
</evidence>
<evidence type="ECO:0000259" key="1">
    <source>
        <dbReference type="Pfam" id="PF25109"/>
    </source>
</evidence>
<feature type="domain" description="Polynucleotide kinase PNKP phosphatase" evidence="1">
    <location>
        <begin position="7"/>
        <end position="146"/>
    </location>
</feature>
<organism evidence="2 3">
    <name type="scientific">Rhodococcus spongiicola</name>
    <dbReference type="NCBI Taxonomy" id="2487352"/>
    <lineage>
        <taxon>Bacteria</taxon>
        <taxon>Bacillati</taxon>
        <taxon>Actinomycetota</taxon>
        <taxon>Actinomycetes</taxon>
        <taxon>Mycobacteriales</taxon>
        <taxon>Nocardiaceae</taxon>
        <taxon>Rhodococcus</taxon>
    </lineage>
</organism>
<dbReference type="Pfam" id="PF25109">
    <property type="entry name" value="HAD_PNKP"/>
    <property type="match status" value="1"/>
</dbReference>
<protein>
    <recommendedName>
        <fullName evidence="1">Polynucleotide kinase PNKP phosphatase domain-containing protein</fullName>
    </recommendedName>
</protein>
<dbReference type="AlphaFoldDB" id="A0A438AWY2"/>
<reference evidence="2 3" key="1">
    <citation type="submission" date="2018-11" db="EMBL/GenBank/DDBJ databases">
        <title>Rhodococcus spongicola sp. nov. and Rhodococcus xishaensis sp. nov. from marine sponges.</title>
        <authorList>
            <person name="Li L."/>
            <person name="Lin H.W."/>
        </authorList>
    </citation>
    <scope>NUCLEOTIDE SEQUENCE [LARGE SCALE GENOMIC DNA]</scope>
    <source>
        <strain evidence="2 3">LHW50502</strain>
    </source>
</reference>
<dbReference type="EMBL" id="RKLN01000003">
    <property type="protein sequence ID" value="RVW03197.1"/>
    <property type="molecule type" value="Genomic_DNA"/>
</dbReference>
<dbReference type="Gene3D" id="3.40.50.1000">
    <property type="entry name" value="HAD superfamily/HAD-like"/>
    <property type="match status" value="1"/>
</dbReference>
<dbReference type="SUPFAM" id="SSF56784">
    <property type="entry name" value="HAD-like"/>
    <property type="match status" value="1"/>
</dbReference>
<dbReference type="RefSeq" id="WP_127946784.1">
    <property type="nucleotide sequence ID" value="NZ_RKLN01000003.1"/>
</dbReference>
<dbReference type="Proteomes" id="UP000284333">
    <property type="component" value="Unassembled WGS sequence"/>
</dbReference>
<dbReference type="InterPro" id="IPR036412">
    <property type="entry name" value="HAD-like_sf"/>
</dbReference>
<gene>
    <name evidence="2" type="ORF">EF834_08445</name>
</gene>
<evidence type="ECO:0000313" key="3">
    <source>
        <dbReference type="Proteomes" id="UP000284333"/>
    </source>
</evidence>